<dbReference type="EMBL" id="CP107567">
    <property type="protein sequence ID" value="UYQ64365.1"/>
    <property type="molecule type" value="Genomic_DNA"/>
</dbReference>
<gene>
    <name evidence="4" type="ORF">OGH68_24790</name>
</gene>
<keyword evidence="1" id="KW-0175">Coiled coil</keyword>
<evidence type="ECO:0000256" key="1">
    <source>
        <dbReference type="SAM" id="Coils"/>
    </source>
</evidence>
<sequence length="282" mass="28984">MSGRYVLPTLCVGAVVVAATATTLPAAAEDRERHKGAVDKVLGELGDAVMERFAAEGPAAGPPLRLGELTAAPGTAGVLTRLRELYPQAEAAGETYRSTGTARLNKALAEARGALALSRAEAGRIAREQYQGTSQLSAYLELLLAREPQRALDQGHLIERVATGRLASMARLEAREKRSRELAAAARKALDRELVLAARKKQARDRAAARLRSAEGLLASLSAEQLTALATAQGAAAAPPGAVADGGPDEAVVADGGPDEAVVADEAGEAGGSGQAPDTDAR</sequence>
<organism evidence="4 5">
    <name type="scientific">Streptomyces peucetius</name>
    <dbReference type="NCBI Taxonomy" id="1950"/>
    <lineage>
        <taxon>Bacteria</taxon>
        <taxon>Bacillati</taxon>
        <taxon>Actinomycetota</taxon>
        <taxon>Actinomycetes</taxon>
        <taxon>Kitasatosporales</taxon>
        <taxon>Streptomycetaceae</taxon>
        <taxon>Streptomyces</taxon>
    </lineage>
</organism>
<evidence type="ECO:0000256" key="2">
    <source>
        <dbReference type="SAM" id="MobiDB-lite"/>
    </source>
</evidence>
<keyword evidence="5" id="KW-1185">Reference proteome</keyword>
<evidence type="ECO:0000313" key="5">
    <source>
        <dbReference type="Proteomes" id="UP001163878"/>
    </source>
</evidence>
<protein>
    <submittedName>
        <fullName evidence="4">Uncharacterized protein</fullName>
    </submittedName>
</protein>
<reference evidence="4" key="1">
    <citation type="submission" date="2022-10" db="EMBL/GenBank/DDBJ databases">
        <title>Cytochrome P450 Catalyzes Benzene Ring Formation in the Biosynthesis of Trialkyl-Substituted Aromatic Polyketides.</title>
        <authorList>
            <person name="Zhao E."/>
            <person name="Ge H."/>
        </authorList>
    </citation>
    <scope>NUCLEOTIDE SEQUENCE</scope>
    <source>
        <strain evidence="4">NA0869</strain>
    </source>
</reference>
<keyword evidence="3" id="KW-0732">Signal</keyword>
<feature type="signal peptide" evidence="3">
    <location>
        <begin position="1"/>
        <end position="28"/>
    </location>
</feature>
<feature type="chain" id="PRO_5045818661" evidence="3">
    <location>
        <begin position="29"/>
        <end position="282"/>
    </location>
</feature>
<evidence type="ECO:0000256" key="3">
    <source>
        <dbReference type="SAM" id="SignalP"/>
    </source>
</evidence>
<feature type="coiled-coil region" evidence="1">
    <location>
        <begin position="169"/>
        <end position="224"/>
    </location>
</feature>
<feature type="compositionally biased region" description="Low complexity" evidence="2">
    <location>
        <begin position="236"/>
        <end position="261"/>
    </location>
</feature>
<proteinExistence type="predicted"/>
<dbReference type="RefSeq" id="WP_264247163.1">
    <property type="nucleotide sequence ID" value="NZ_CP107567.1"/>
</dbReference>
<accession>A0ABY6IDV2</accession>
<feature type="region of interest" description="Disordered" evidence="2">
    <location>
        <begin position="236"/>
        <end position="282"/>
    </location>
</feature>
<name>A0ABY6IDV2_STRPE</name>
<evidence type="ECO:0000313" key="4">
    <source>
        <dbReference type="EMBL" id="UYQ64365.1"/>
    </source>
</evidence>
<dbReference type="Proteomes" id="UP001163878">
    <property type="component" value="Chromosome"/>
</dbReference>